<dbReference type="AlphaFoldDB" id="A0A250XCR9"/>
<dbReference type="Proteomes" id="UP000232323">
    <property type="component" value="Unassembled WGS sequence"/>
</dbReference>
<comment type="caution">
    <text evidence="2">The sequence shown here is derived from an EMBL/GenBank/DDBJ whole genome shotgun (WGS) entry which is preliminary data.</text>
</comment>
<evidence type="ECO:0000313" key="3">
    <source>
        <dbReference type="Proteomes" id="UP000232323"/>
    </source>
</evidence>
<evidence type="ECO:0008006" key="4">
    <source>
        <dbReference type="Google" id="ProtNLM"/>
    </source>
</evidence>
<proteinExistence type="predicted"/>
<dbReference type="GO" id="GO:0003723">
    <property type="term" value="F:RNA binding"/>
    <property type="evidence" value="ECO:0007669"/>
    <property type="project" value="TreeGrafter"/>
</dbReference>
<dbReference type="GO" id="GO:0000963">
    <property type="term" value="P:mitochondrial RNA processing"/>
    <property type="evidence" value="ECO:0007669"/>
    <property type="project" value="TreeGrafter"/>
</dbReference>
<keyword evidence="3" id="KW-1185">Reference proteome</keyword>
<reference evidence="2 3" key="1">
    <citation type="submission" date="2017-08" db="EMBL/GenBank/DDBJ databases">
        <title>Acidophilic green algal genome provides insights into adaptation to an acidic environment.</title>
        <authorList>
            <person name="Hirooka S."/>
            <person name="Hirose Y."/>
            <person name="Kanesaki Y."/>
            <person name="Higuchi S."/>
            <person name="Fujiwara T."/>
            <person name="Onuma R."/>
            <person name="Era A."/>
            <person name="Ohbayashi R."/>
            <person name="Uzuka A."/>
            <person name="Nozaki H."/>
            <person name="Yoshikawa H."/>
            <person name="Miyagishima S.Y."/>
        </authorList>
    </citation>
    <scope>NUCLEOTIDE SEQUENCE [LARGE SCALE GENOMIC DNA]</scope>
    <source>
        <strain evidence="2 3">NIES-2499</strain>
    </source>
</reference>
<name>A0A250XCR9_9CHLO</name>
<dbReference type="GO" id="GO:0035770">
    <property type="term" value="C:ribonucleoprotein granule"/>
    <property type="evidence" value="ECO:0007669"/>
    <property type="project" value="TreeGrafter"/>
</dbReference>
<feature type="region of interest" description="Disordered" evidence="1">
    <location>
        <begin position="403"/>
        <end position="424"/>
    </location>
</feature>
<organism evidence="2 3">
    <name type="scientific">Chlamydomonas eustigma</name>
    <dbReference type="NCBI Taxonomy" id="1157962"/>
    <lineage>
        <taxon>Eukaryota</taxon>
        <taxon>Viridiplantae</taxon>
        <taxon>Chlorophyta</taxon>
        <taxon>core chlorophytes</taxon>
        <taxon>Chlorophyceae</taxon>
        <taxon>CS clade</taxon>
        <taxon>Chlamydomonadales</taxon>
        <taxon>Chlamydomonadaceae</taxon>
        <taxon>Chlamydomonas</taxon>
    </lineage>
</organism>
<dbReference type="PANTHER" id="PTHR21228">
    <property type="entry name" value="FAST LEU-RICH DOMAIN-CONTAINING"/>
    <property type="match status" value="1"/>
</dbReference>
<dbReference type="OrthoDB" id="548986at2759"/>
<dbReference type="EMBL" id="BEGY01000057">
    <property type="protein sequence ID" value="GAX80854.1"/>
    <property type="molecule type" value="Genomic_DNA"/>
</dbReference>
<dbReference type="GO" id="GO:0005759">
    <property type="term" value="C:mitochondrial matrix"/>
    <property type="evidence" value="ECO:0007669"/>
    <property type="project" value="TreeGrafter"/>
</dbReference>
<dbReference type="InterPro" id="IPR050870">
    <property type="entry name" value="FAST_kinase"/>
</dbReference>
<evidence type="ECO:0000256" key="1">
    <source>
        <dbReference type="SAM" id="MobiDB-lite"/>
    </source>
</evidence>
<protein>
    <recommendedName>
        <fullName evidence="4">RAP domain-containing protein</fullName>
    </recommendedName>
</protein>
<accession>A0A250XCR9</accession>
<gene>
    <name evidence="2" type="ORF">CEUSTIGMA_g8289.t1</name>
</gene>
<dbReference type="GO" id="GO:0044528">
    <property type="term" value="P:regulation of mitochondrial mRNA stability"/>
    <property type="evidence" value="ECO:0007669"/>
    <property type="project" value="TreeGrafter"/>
</dbReference>
<dbReference type="PANTHER" id="PTHR21228:SF40">
    <property type="entry name" value="LD45607P"/>
    <property type="match status" value="1"/>
</dbReference>
<evidence type="ECO:0000313" key="2">
    <source>
        <dbReference type="EMBL" id="GAX80854.1"/>
    </source>
</evidence>
<sequence length="963" mass="108974">MFRVHKWRCSCALERKAIRRAPHRSLRREQTLQFKPVRHSILLENKDNVLQPTGSYPSSPAPITLRLNVDNDSHPSSSLAASSDSVLESSANTTVYNGWLFNNKAAGILDLSTRKKYSHLLSVATSKLPLYDIRASNGRNPNLRKNTKLIEPCLTARQAAIEASRRRPRLESARDEELEQTVTVLLQQPGQGYSKIVDDDSWQQKLRSQHSHLSYMLQLQQQLQTQIQLRKQHLGRSISLQKIVKAELNMESEQKKDIEQQLIYQIGIMDDWVQCRNLHEVFSATDHLRGPVVAALLKRLAVLLASPKDRMGMSPAEGREFLIFTRTLADAAVPVVSELTAQHVGWVMYSLACLEMTESQELVQDLLHHSGELLIQQLELLSGAAAAGRRELEISSDVQIAGTAGSRRRSGSLKAGSNGGSPSGQGAPEALFVASDYASIMWGLGTLKQRPSPAWLDALCSCCVSRLDVFQASQLWGVLWGFARLGHVPQKVWMERWLMCAERIFREFDIEGLCHVIWSLGALRYVPEKVWLRACIGQVQSKYRSLFPQQMTQLLEGLAAIGYKPREEVCMSLQAQSRRQLHAFSAEQQAVSLRAMAMHSKWQPQRQFLYDFVTHSQPKLNSMTAFQLSSVIWSFACFKYLPDGSYTQSLVNLLTARLEESGSHSGPCLSQAVWAIATLGLKPSYRFLQVWSLKSRQSLHKFTPQCLSHTLWSMARLYNRMEDAKENIKLSRAARKSKPDVQLLEGLLLRCSQELSSFSGMEITTVISSLADLQYRPSDEWLISYVQETERRLPTLQNQDYGLTIASLSTLAAPLDARWLQVFVKEAGRKWWSMDLDGMALLLHGLAQYNFCPDSREWWAGFWQESEARWEKRGSEAAGQRTLAVLSLSLGDLLTTAPSKVWQRNLRRAIRLSFPKPRTSADIPVMLMQAAGRDEDEPISEVPWLKTFFAELATDWRFPMVLH</sequence>